<keyword evidence="1" id="KW-0732">Signal</keyword>
<name>A0A2M3ZPA3_9DIPT</name>
<sequence>MVWYCFLIVYPSFLCAQSLHHEGTFCSLSLECIHLLPLVALNGLHRFMDLTTISRDQRATIYYALRKHLRKTPTLCSSSRPARC</sequence>
<feature type="signal peptide" evidence="1">
    <location>
        <begin position="1"/>
        <end position="16"/>
    </location>
</feature>
<evidence type="ECO:0000256" key="1">
    <source>
        <dbReference type="SAM" id="SignalP"/>
    </source>
</evidence>
<organism evidence="2">
    <name type="scientific">Anopheles braziliensis</name>
    <dbReference type="NCBI Taxonomy" id="58242"/>
    <lineage>
        <taxon>Eukaryota</taxon>
        <taxon>Metazoa</taxon>
        <taxon>Ecdysozoa</taxon>
        <taxon>Arthropoda</taxon>
        <taxon>Hexapoda</taxon>
        <taxon>Insecta</taxon>
        <taxon>Pterygota</taxon>
        <taxon>Neoptera</taxon>
        <taxon>Endopterygota</taxon>
        <taxon>Diptera</taxon>
        <taxon>Nematocera</taxon>
        <taxon>Culicoidea</taxon>
        <taxon>Culicidae</taxon>
        <taxon>Anophelinae</taxon>
        <taxon>Anopheles</taxon>
    </lineage>
</organism>
<accession>A0A2M3ZPA3</accession>
<proteinExistence type="predicted"/>
<protein>
    <submittedName>
        <fullName evidence="2">Putative secreted peptide</fullName>
    </submittedName>
</protein>
<reference evidence="2" key="1">
    <citation type="submission" date="2018-01" db="EMBL/GenBank/DDBJ databases">
        <title>An insight into the sialome of Amazonian anophelines.</title>
        <authorList>
            <person name="Ribeiro J.M."/>
            <person name="Scarpassa V."/>
            <person name="Calvo E."/>
        </authorList>
    </citation>
    <scope>NUCLEOTIDE SEQUENCE</scope>
    <source>
        <tissue evidence="2">Salivary glands</tissue>
    </source>
</reference>
<evidence type="ECO:0000313" key="2">
    <source>
        <dbReference type="EMBL" id="MBW30349.1"/>
    </source>
</evidence>
<dbReference type="AlphaFoldDB" id="A0A2M3ZPA3"/>
<feature type="chain" id="PRO_5014727405" evidence="1">
    <location>
        <begin position="17"/>
        <end position="84"/>
    </location>
</feature>
<dbReference type="EMBL" id="GGFM01009598">
    <property type="protein sequence ID" value="MBW30349.1"/>
    <property type="molecule type" value="Transcribed_RNA"/>
</dbReference>